<gene>
    <name evidence="1" type="ORF">SPARVUS_LOCUS11658479</name>
</gene>
<feature type="non-terminal residue" evidence="1">
    <location>
        <position position="1"/>
    </location>
</feature>
<keyword evidence="2" id="KW-1185">Reference proteome</keyword>
<accession>A0ABN9FAK6</accession>
<dbReference type="Proteomes" id="UP001162483">
    <property type="component" value="Unassembled WGS sequence"/>
</dbReference>
<evidence type="ECO:0000313" key="1">
    <source>
        <dbReference type="EMBL" id="CAI9594027.1"/>
    </source>
</evidence>
<dbReference type="EMBL" id="CATNWA010016613">
    <property type="protein sequence ID" value="CAI9594027.1"/>
    <property type="molecule type" value="Genomic_DNA"/>
</dbReference>
<name>A0ABN9FAK6_9NEOB</name>
<reference evidence="1" key="1">
    <citation type="submission" date="2023-05" db="EMBL/GenBank/DDBJ databases">
        <authorList>
            <person name="Stuckert A."/>
        </authorList>
    </citation>
    <scope>NUCLEOTIDE SEQUENCE</scope>
</reference>
<comment type="caution">
    <text evidence="1">The sequence shown here is derived from an EMBL/GenBank/DDBJ whole genome shotgun (WGS) entry which is preliminary data.</text>
</comment>
<proteinExistence type="predicted"/>
<organism evidence="1 2">
    <name type="scientific">Staurois parvus</name>
    <dbReference type="NCBI Taxonomy" id="386267"/>
    <lineage>
        <taxon>Eukaryota</taxon>
        <taxon>Metazoa</taxon>
        <taxon>Chordata</taxon>
        <taxon>Craniata</taxon>
        <taxon>Vertebrata</taxon>
        <taxon>Euteleostomi</taxon>
        <taxon>Amphibia</taxon>
        <taxon>Batrachia</taxon>
        <taxon>Anura</taxon>
        <taxon>Neobatrachia</taxon>
        <taxon>Ranoidea</taxon>
        <taxon>Ranidae</taxon>
        <taxon>Staurois</taxon>
    </lineage>
</organism>
<sequence length="73" mass="8146">SFYTDCFYTHKGCKSNHFSFSLAAFLQLLRNTVRAVIGHSLSHGARAVVNSLIPCDLCDHSQISHIVNNVVRK</sequence>
<protein>
    <submittedName>
        <fullName evidence="1">Uncharacterized protein</fullName>
    </submittedName>
</protein>
<evidence type="ECO:0000313" key="2">
    <source>
        <dbReference type="Proteomes" id="UP001162483"/>
    </source>
</evidence>